<keyword evidence="1" id="KW-1133">Transmembrane helix</keyword>
<evidence type="ECO:0000313" key="2">
    <source>
        <dbReference type="EMBL" id="ELY47732.1"/>
    </source>
</evidence>
<feature type="transmembrane region" description="Helical" evidence="1">
    <location>
        <begin position="100"/>
        <end position="121"/>
    </location>
</feature>
<dbReference type="STRING" id="1227499.C493_22266"/>
<accession>L9WEF3</accession>
<dbReference type="AlphaFoldDB" id="L9WEF3"/>
<dbReference type="Proteomes" id="UP000011602">
    <property type="component" value="Unassembled WGS sequence"/>
</dbReference>
<reference evidence="2 3" key="1">
    <citation type="journal article" date="2014" name="PLoS Genet.">
        <title>Phylogenetically driven sequencing of extremely halophilic archaea reveals strategies for static and dynamic osmo-response.</title>
        <authorList>
            <person name="Becker E.A."/>
            <person name="Seitzer P.M."/>
            <person name="Tritt A."/>
            <person name="Larsen D."/>
            <person name="Krusor M."/>
            <person name="Yao A.I."/>
            <person name="Wu D."/>
            <person name="Madern D."/>
            <person name="Eisen J.A."/>
            <person name="Darling A.E."/>
            <person name="Facciotti M.T."/>
        </authorList>
    </citation>
    <scope>NUCLEOTIDE SEQUENCE [LARGE SCALE GENOMIC DNA]</scope>
    <source>
        <strain evidence="2 3">JCM 12255</strain>
    </source>
</reference>
<keyword evidence="1" id="KW-0472">Membrane</keyword>
<sequence length="137" mass="15105">MSDRDNAWRILDRGADDAEDMTWGDFVTARLMAILTSVALVIISFFDRLGEALMAPISAFAEGLSEVVGSTFLESIQIIAAGARNAAYALEYGATAELGVATYPIAIATVISGIYVMIWAWTRTEWNPIAFLYRRFR</sequence>
<evidence type="ECO:0000256" key="1">
    <source>
        <dbReference type="SAM" id="Phobius"/>
    </source>
</evidence>
<protein>
    <submittedName>
        <fullName evidence="2">Uncharacterized protein</fullName>
    </submittedName>
</protein>
<dbReference type="RefSeq" id="WP_007261695.1">
    <property type="nucleotide sequence ID" value="NZ_AOHZ01000120.1"/>
</dbReference>
<comment type="caution">
    <text evidence="2">The sequence shown here is derived from an EMBL/GenBank/DDBJ whole genome shotgun (WGS) entry which is preliminary data.</text>
</comment>
<name>L9WEF3_9EURY</name>
<keyword evidence="1" id="KW-0812">Transmembrane</keyword>
<organism evidence="2 3">
    <name type="scientific">Natronolimnohabitans innermongolicus JCM 12255</name>
    <dbReference type="NCBI Taxonomy" id="1227499"/>
    <lineage>
        <taxon>Archaea</taxon>
        <taxon>Methanobacteriati</taxon>
        <taxon>Methanobacteriota</taxon>
        <taxon>Stenosarchaea group</taxon>
        <taxon>Halobacteria</taxon>
        <taxon>Halobacteriales</taxon>
        <taxon>Natrialbaceae</taxon>
        <taxon>Natronolimnohabitans</taxon>
    </lineage>
</organism>
<feature type="transmembrane region" description="Helical" evidence="1">
    <location>
        <begin position="27"/>
        <end position="46"/>
    </location>
</feature>
<evidence type="ECO:0000313" key="3">
    <source>
        <dbReference type="Proteomes" id="UP000011602"/>
    </source>
</evidence>
<gene>
    <name evidence="2" type="ORF">C493_22266</name>
</gene>
<keyword evidence="3" id="KW-1185">Reference proteome</keyword>
<dbReference type="EMBL" id="AOHZ01000120">
    <property type="protein sequence ID" value="ELY47732.1"/>
    <property type="molecule type" value="Genomic_DNA"/>
</dbReference>
<proteinExistence type="predicted"/>